<dbReference type="SUPFAM" id="SSF47226">
    <property type="entry name" value="Histidine-containing phosphotransfer domain, HPT domain"/>
    <property type="match status" value="1"/>
</dbReference>
<evidence type="ECO:0000256" key="5">
    <source>
        <dbReference type="ARBA" id="ARBA00022490"/>
    </source>
</evidence>
<dbReference type="Gene3D" id="3.30.565.10">
    <property type="entry name" value="Histidine kinase-like ATPase, C-terminal domain"/>
    <property type="match status" value="1"/>
</dbReference>
<dbReference type="InterPro" id="IPR036890">
    <property type="entry name" value="HATPase_C_sf"/>
</dbReference>
<dbReference type="EC" id="2.7.13.3" evidence="3"/>
<evidence type="ECO:0000256" key="2">
    <source>
        <dbReference type="ARBA" id="ARBA00004496"/>
    </source>
</evidence>
<feature type="domain" description="Histidine kinase" evidence="15">
    <location>
        <begin position="345"/>
        <end position="550"/>
    </location>
</feature>
<dbReference type="InterPro" id="IPR036061">
    <property type="entry name" value="CheW-like_dom_sf"/>
</dbReference>
<dbReference type="OrthoDB" id="9803176at2"/>
<dbReference type="InterPro" id="IPR036641">
    <property type="entry name" value="HPT_dom_sf"/>
</dbReference>
<comment type="subcellular location">
    <subcellularLocation>
        <location evidence="2">Cytoplasm</location>
    </subcellularLocation>
</comment>
<dbReference type="Pfam" id="PF02518">
    <property type="entry name" value="HATPase_c"/>
    <property type="match status" value="1"/>
</dbReference>
<keyword evidence="11" id="KW-0067">ATP-binding</keyword>
<dbReference type="InterPro" id="IPR051315">
    <property type="entry name" value="Bact_Chemotaxis_CheA"/>
</dbReference>
<comment type="catalytic activity">
    <reaction evidence="1">
        <text>ATP + protein L-histidine = ADP + protein N-phospho-L-histidine.</text>
        <dbReference type="EC" id="2.7.13.3"/>
    </reaction>
</comment>
<dbReference type="PANTHER" id="PTHR43395">
    <property type="entry name" value="SENSOR HISTIDINE KINASE CHEA"/>
    <property type="match status" value="1"/>
</dbReference>
<evidence type="ECO:0000256" key="10">
    <source>
        <dbReference type="ARBA" id="ARBA00022777"/>
    </source>
</evidence>
<evidence type="ECO:0000256" key="11">
    <source>
        <dbReference type="ARBA" id="ARBA00022840"/>
    </source>
</evidence>
<dbReference type="Pfam" id="PF01627">
    <property type="entry name" value="Hpt"/>
    <property type="match status" value="1"/>
</dbReference>
<dbReference type="CDD" id="cd00088">
    <property type="entry name" value="HPT"/>
    <property type="match status" value="1"/>
</dbReference>
<dbReference type="AlphaFoldDB" id="A0A3E2NHU8"/>
<keyword evidence="8" id="KW-0808">Transferase</keyword>
<evidence type="ECO:0000259" key="15">
    <source>
        <dbReference type="PROSITE" id="PS50109"/>
    </source>
</evidence>
<evidence type="ECO:0000256" key="9">
    <source>
        <dbReference type="ARBA" id="ARBA00022741"/>
    </source>
</evidence>
<dbReference type="CDD" id="cd16916">
    <property type="entry name" value="HATPase_CheA-like"/>
    <property type="match status" value="1"/>
</dbReference>
<keyword evidence="9" id="KW-0547">Nucleotide-binding</keyword>
<keyword evidence="7 14" id="KW-0597">Phosphoprotein</keyword>
<dbReference type="Pfam" id="PF07194">
    <property type="entry name" value="P2"/>
    <property type="match status" value="1"/>
</dbReference>
<dbReference type="InterPro" id="IPR035891">
    <property type="entry name" value="CheY-binding_CheA"/>
</dbReference>
<dbReference type="PANTHER" id="PTHR43395:SF10">
    <property type="entry name" value="CHEMOTAXIS PROTEIN CHEA"/>
    <property type="match status" value="1"/>
</dbReference>
<evidence type="ECO:0000256" key="7">
    <source>
        <dbReference type="ARBA" id="ARBA00022553"/>
    </source>
</evidence>
<dbReference type="InterPro" id="IPR005467">
    <property type="entry name" value="His_kinase_dom"/>
</dbReference>
<dbReference type="GO" id="GO:0005737">
    <property type="term" value="C:cytoplasm"/>
    <property type="evidence" value="ECO:0007669"/>
    <property type="project" value="UniProtKB-SubCell"/>
</dbReference>
<dbReference type="InterPro" id="IPR004358">
    <property type="entry name" value="Sig_transdc_His_kin-like_C"/>
</dbReference>
<evidence type="ECO:0000259" key="17">
    <source>
        <dbReference type="PROSITE" id="PS50894"/>
    </source>
</evidence>
<dbReference type="EMBL" id="QOHO01000009">
    <property type="protein sequence ID" value="RFZ80569.1"/>
    <property type="molecule type" value="Genomic_DNA"/>
</dbReference>
<dbReference type="Pfam" id="PF01584">
    <property type="entry name" value="CheW"/>
    <property type="match status" value="1"/>
</dbReference>
<dbReference type="Proteomes" id="UP000260680">
    <property type="component" value="Unassembled WGS sequence"/>
</dbReference>
<dbReference type="InterPro" id="IPR008207">
    <property type="entry name" value="Sig_transdc_His_kin_Hpt_dom"/>
</dbReference>
<dbReference type="GO" id="GO:0006935">
    <property type="term" value="P:chemotaxis"/>
    <property type="evidence" value="ECO:0007669"/>
    <property type="project" value="UniProtKB-KW"/>
</dbReference>
<dbReference type="PROSITE" id="PS50109">
    <property type="entry name" value="HIS_KIN"/>
    <property type="match status" value="1"/>
</dbReference>
<evidence type="ECO:0000256" key="3">
    <source>
        <dbReference type="ARBA" id="ARBA00012438"/>
    </source>
</evidence>
<dbReference type="SMART" id="SM00260">
    <property type="entry name" value="CheW"/>
    <property type="match status" value="1"/>
</dbReference>
<evidence type="ECO:0000256" key="12">
    <source>
        <dbReference type="ARBA" id="ARBA00023012"/>
    </source>
</evidence>
<dbReference type="SUPFAM" id="SSF50341">
    <property type="entry name" value="CheW-like"/>
    <property type="match status" value="1"/>
</dbReference>
<evidence type="ECO:0000256" key="1">
    <source>
        <dbReference type="ARBA" id="ARBA00000085"/>
    </source>
</evidence>
<evidence type="ECO:0000259" key="16">
    <source>
        <dbReference type="PROSITE" id="PS50851"/>
    </source>
</evidence>
<dbReference type="Gene3D" id="1.10.287.560">
    <property type="entry name" value="Histidine kinase CheA-like, homodimeric domain"/>
    <property type="match status" value="1"/>
</dbReference>
<name>A0A3E2NHU8_9FIRM</name>
<dbReference type="SMART" id="SM01231">
    <property type="entry name" value="H-kinase_dim"/>
    <property type="match status" value="1"/>
</dbReference>
<evidence type="ECO:0000313" key="18">
    <source>
        <dbReference type="EMBL" id="RFZ80569.1"/>
    </source>
</evidence>
<keyword evidence="12" id="KW-0902">Two-component regulatory system</keyword>
<dbReference type="SUPFAM" id="SSF55052">
    <property type="entry name" value="CheY-binding domain of CheA"/>
    <property type="match status" value="1"/>
</dbReference>
<evidence type="ECO:0000256" key="4">
    <source>
        <dbReference type="ARBA" id="ARBA00021495"/>
    </source>
</evidence>
<dbReference type="SMART" id="SM00073">
    <property type="entry name" value="HPT"/>
    <property type="match status" value="1"/>
</dbReference>
<evidence type="ECO:0000256" key="13">
    <source>
        <dbReference type="ARBA" id="ARBA00035100"/>
    </source>
</evidence>
<comment type="caution">
    <text evidence="18">The sequence shown here is derived from an EMBL/GenBank/DDBJ whole genome shotgun (WGS) entry which is preliminary data.</text>
</comment>
<dbReference type="PROSITE" id="PS50894">
    <property type="entry name" value="HPT"/>
    <property type="match status" value="1"/>
</dbReference>
<evidence type="ECO:0000313" key="19">
    <source>
        <dbReference type="Proteomes" id="UP000260680"/>
    </source>
</evidence>
<sequence length="690" mass="78255">MADTIINEPMLDMYTFETNHLIEQMEELILHGEKSNQFLLSIDESFRIMHTIKGSSAMMLFNNISELSHVVEDLFYYLRENEPEQVDYQALSDIVLESVDFIKNELSKIEKSCPADGDAKEIIDGIKQFLINLKELNGDCYISKKDNSISQPAMHKPFINSVKETDLSDKRKYEVVIFFEDGCEMENIRAFSIIHMLSDITSDLSYYPENIIDDDTTIEQIKKEGFKISFKTLTSIESIRELLENTVSVKNLELSAQNDIVNMIEAQNDNSSQCQTNLLKQELITNKELSVQNHLHSTKNQGMISVNLSKTDRLMDLIGELVIAEAMVTQNPDLKGLELNNFDKSVRQLHKITDELQDVVMSIRMVPLSTIFYKMHRIVRDMCKKLDKEVKFEMIGEETEVDKNIIDHISDPLMHLIRNAIDHGIESKEDRLLKGKPQEGRIILEARHAGSDVLITVKDDGRGLNKRKIIDKAKKKGLLYKPEEEMSISEIYNLILLPGFSTCENITEFSGRGVGMDVVVRNIETIGGTVSINSTEDLGTTVTFKIPLTLAIVDGMNVCVGKSRYTIPTTSIKESFRANLADIICDPDGNEMIMVRGQCHPILRIHEFYRIKTDVIRLDEGIVIMLEHEEKKLCIFVDQLLGQQQVVVKALPSYIKQRKKIVGLSGCTILGDGNISLILDIEGLLKGNIN</sequence>
<dbReference type="GO" id="GO:0000155">
    <property type="term" value="F:phosphorelay sensor kinase activity"/>
    <property type="evidence" value="ECO:0007669"/>
    <property type="project" value="InterPro"/>
</dbReference>
<dbReference type="RefSeq" id="WP_117415459.1">
    <property type="nucleotide sequence ID" value="NZ_QOHO01000009.1"/>
</dbReference>
<dbReference type="InterPro" id="IPR002545">
    <property type="entry name" value="CheW-lke_dom"/>
</dbReference>
<dbReference type="SMART" id="SM00387">
    <property type="entry name" value="HATPase_c"/>
    <property type="match status" value="1"/>
</dbReference>
<dbReference type="InterPro" id="IPR037006">
    <property type="entry name" value="CheA-like_homodim_sf"/>
</dbReference>
<dbReference type="InterPro" id="IPR003594">
    <property type="entry name" value="HATPase_dom"/>
</dbReference>
<evidence type="ECO:0000256" key="8">
    <source>
        <dbReference type="ARBA" id="ARBA00022679"/>
    </source>
</evidence>
<gene>
    <name evidence="18" type="ORF">DS742_02505</name>
</gene>
<organism evidence="18 19">
    <name type="scientific">Lacrimispora amygdalina</name>
    <dbReference type="NCBI Taxonomy" id="253257"/>
    <lineage>
        <taxon>Bacteria</taxon>
        <taxon>Bacillati</taxon>
        <taxon>Bacillota</taxon>
        <taxon>Clostridia</taxon>
        <taxon>Lachnospirales</taxon>
        <taxon>Lachnospiraceae</taxon>
        <taxon>Lacrimispora</taxon>
    </lineage>
</organism>
<dbReference type="Gene3D" id="2.30.30.40">
    <property type="entry name" value="SH3 Domains"/>
    <property type="match status" value="1"/>
</dbReference>
<dbReference type="GO" id="GO:0005524">
    <property type="term" value="F:ATP binding"/>
    <property type="evidence" value="ECO:0007669"/>
    <property type="project" value="UniProtKB-KW"/>
</dbReference>
<dbReference type="Pfam" id="PF02895">
    <property type="entry name" value="H-kinase_dim"/>
    <property type="match status" value="1"/>
</dbReference>
<dbReference type="InterPro" id="IPR004105">
    <property type="entry name" value="CheA-like_dim"/>
</dbReference>
<keyword evidence="5" id="KW-0963">Cytoplasm</keyword>
<dbReference type="Gene3D" id="1.20.120.160">
    <property type="entry name" value="HPT domain"/>
    <property type="match status" value="1"/>
</dbReference>
<evidence type="ECO:0000256" key="6">
    <source>
        <dbReference type="ARBA" id="ARBA00022500"/>
    </source>
</evidence>
<reference evidence="18 19" key="1">
    <citation type="submission" date="2018-07" db="EMBL/GenBank/DDBJ databases">
        <title>New species, Clostridium PI-S10-A1B.</title>
        <authorList>
            <person name="Krishna G."/>
            <person name="Summeta K."/>
            <person name="Shikha S."/>
            <person name="Prabhu P.B."/>
            <person name="Suresh K."/>
        </authorList>
    </citation>
    <scope>NUCLEOTIDE SEQUENCE [LARGE SCALE GENOMIC DNA]</scope>
    <source>
        <strain evidence="18 19">PI-S10-A1B</strain>
    </source>
</reference>
<dbReference type="PRINTS" id="PR00344">
    <property type="entry name" value="BCTRLSENSOR"/>
</dbReference>
<comment type="function">
    <text evidence="13">Involved in the transmission of sensory signals from the chemoreceptors to the flagellar motors. CheA is autophosphorylated; it can transfer its phosphate group to either CheB or CheY.</text>
</comment>
<protein>
    <recommendedName>
        <fullName evidence="4">Chemotaxis protein CheA</fullName>
        <ecNumber evidence="3">2.7.13.3</ecNumber>
    </recommendedName>
</protein>
<dbReference type="SUPFAM" id="SSF55874">
    <property type="entry name" value="ATPase domain of HSP90 chaperone/DNA topoisomerase II/histidine kinase"/>
    <property type="match status" value="1"/>
</dbReference>
<feature type="domain" description="HPt" evidence="17">
    <location>
        <begin position="3"/>
        <end position="109"/>
    </location>
</feature>
<proteinExistence type="predicted"/>
<dbReference type="PROSITE" id="PS50851">
    <property type="entry name" value="CHEW"/>
    <property type="match status" value="1"/>
</dbReference>
<dbReference type="InterPro" id="IPR010808">
    <property type="entry name" value="CheA_P2-bd"/>
</dbReference>
<keyword evidence="6" id="KW-0145">Chemotaxis</keyword>
<dbReference type="SUPFAM" id="SSF47384">
    <property type="entry name" value="Homodimeric domain of signal transducing histidine kinase"/>
    <property type="match status" value="1"/>
</dbReference>
<dbReference type="InterPro" id="IPR036097">
    <property type="entry name" value="HisK_dim/P_sf"/>
</dbReference>
<evidence type="ECO:0000256" key="14">
    <source>
        <dbReference type="PROSITE-ProRule" id="PRU00110"/>
    </source>
</evidence>
<keyword evidence="10" id="KW-0418">Kinase</keyword>
<dbReference type="FunFam" id="3.30.565.10:FF:000016">
    <property type="entry name" value="Chemotaxis protein CheA, putative"/>
    <property type="match status" value="1"/>
</dbReference>
<feature type="domain" description="CheW-like" evidence="16">
    <location>
        <begin position="552"/>
        <end position="690"/>
    </location>
</feature>
<feature type="modified residue" description="Phosphohistidine" evidence="14">
    <location>
        <position position="50"/>
    </location>
</feature>
<accession>A0A3E2NHU8</accession>